<organism evidence="1">
    <name type="scientific">Xenopsylla cheopis</name>
    <name type="common">Oriental rat flea</name>
    <name type="synonym">Pulex cheopis</name>
    <dbReference type="NCBI Taxonomy" id="163159"/>
    <lineage>
        <taxon>Eukaryota</taxon>
        <taxon>Metazoa</taxon>
        <taxon>Ecdysozoa</taxon>
        <taxon>Arthropoda</taxon>
        <taxon>Hexapoda</taxon>
        <taxon>Insecta</taxon>
        <taxon>Pterygota</taxon>
        <taxon>Neoptera</taxon>
        <taxon>Endopterygota</taxon>
        <taxon>Siphonaptera</taxon>
        <taxon>Pulicidae</taxon>
        <taxon>Xenopsyllinae</taxon>
        <taxon>Xenopsylla</taxon>
    </lineage>
</organism>
<reference evidence="1" key="1">
    <citation type="submission" date="2020-03" db="EMBL/GenBank/DDBJ databases">
        <title>Transcriptomic Profiling of the Digestive Tract of the Rat Flea, Xenopsylla cheopis, Following Blood Feeding and Infection with Yersinia pestis.</title>
        <authorList>
            <person name="Bland D.M."/>
            <person name="Martens C.A."/>
            <person name="Virtaneva K."/>
            <person name="Kanakabandi K."/>
            <person name="Long D."/>
            <person name="Rosenke R."/>
            <person name="Saturday G.A."/>
            <person name="Hoyt F.H."/>
            <person name="Bruno D.P."/>
            <person name="Ribeiro J.M.C."/>
            <person name="Hinnebusch J."/>
        </authorList>
    </citation>
    <scope>NUCLEOTIDE SEQUENCE</scope>
</reference>
<protein>
    <submittedName>
        <fullName evidence="1">Putative product</fullName>
    </submittedName>
</protein>
<proteinExistence type="predicted"/>
<dbReference type="EMBL" id="GIIL01004988">
    <property type="protein sequence ID" value="NOV48714.1"/>
    <property type="molecule type" value="Transcribed_RNA"/>
</dbReference>
<dbReference type="AlphaFoldDB" id="A0A6M2DSE5"/>
<accession>A0A6M2DSE5</accession>
<evidence type="ECO:0000313" key="1">
    <source>
        <dbReference type="EMBL" id="NOV48714.1"/>
    </source>
</evidence>
<sequence length="179" mass="21254">MCLSPSDHVFCRSLLAHCLVCSKSVRSDNLLLRPLPDDAVEVSHYHHIYFASSFLIQNVFYFDIHLFHFAFFVTRRWHIYTYTCTKMSTDTAFNFTHIKQTITYTLTIHVHYTLRHFVLHHYCYSPFCPYFTVPTRVAQGEILRHNFTLSLPSYFTQPHDFNPAVLHFFLQILQLDRAL</sequence>
<name>A0A6M2DSE5_XENCH</name>